<proteinExistence type="predicted"/>
<reference evidence="1 2" key="2">
    <citation type="journal article" date="2011" name="Stand. Genomic Sci.">
        <title>Complete genome sequence of Oceanithermus profundus type strain (506).</title>
        <authorList>
            <person name="Pati A."/>
            <person name="Zhang X."/>
            <person name="Lapidus A."/>
            <person name="Nolan M."/>
            <person name="Lucas S."/>
            <person name="Del Rio T.G."/>
            <person name="Tice H."/>
            <person name="Cheng J.F."/>
            <person name="Tapia R."/>
            <person name="Han C."/>
            <person name="Goodwin L."/>
            <person name="Pitluck S."/>
            <person name="Liolios K."/>
            <person name="Pagani I."/>
            <person name="Ivanova N."/>
            <person name="Mavromatis K."/>
            <person name="Chen A."/>
            <person name="Palaniappan K."/>
            <person name="Hauser L."/>
            <person name="Jeffries C.D."/>
            <person name="Brambilla E.M."/>
            <person name="Rohl A."/>
            <person name="Mwirichia R."/>
            <person name="Rohde M."/>
            <person name="Tindall B.J."/>
            <person name="Sikorski J."/>
            <person name="Wirth R."/>
            <person name="Goker M."/>
            <person name="Woyke T."/>
            <person name="Detter J.C."/>
            <person name="Bristow J."/>
            <person name="Eisen J.A."/>
            <person name="Markowitz V."/>
            <person name="Hugenholtz P."/>
            <person name="Kyrpides N.C."/>
            <person name="Klenk H.P."/>
            <person name="Land M."/>
        </authorList>
    </citation>
    <scope>NUCLEOTIDE SEQUENCE [LARGE SCALE GENOMIC DNA]</scope>
    <source>
        <strain evidence="2">DSM 14977 / NBRC 100410 / VKM B-2274 / 506</strain>
    </source>
</reference>
<evidence type="ECO:0000313" key="2">
    <source>
        <dbReference type="Proteomes" id="UP000008722"/>
    </source>
</evidence>
<evidence type="ECO:0000313" key="1">
    <source>
        <dbReference type="EMBL" id="ADR35511.1"/>
    </source>
</evidence>
<keyword evidence="2" id="KW-1185">Reference proteome</keyword>
<dbReference type="AlphaFoldDB" id="E4U5K8"/>
<protein>
    <submittedName>
        <fullName evidence="1">Uncharacterized protein</fullName>
    </submittedName>
</protein>
<dbReference type="EMBL" id="CP002361">
    <property type="protein sequence ID" value="ADR35511.1"/>
    <property type="molecule type" value="Genomic_DNA"/>
</dbReference>
<organism evidence="1 2">
    <name type="scientific">Oceanithermus profundus (strain DSM 14977 / NBRC 100410 / VKM B-2274 / 506)</name>
    <dbReference type="NCBI Taxonomy" id="670487"/>
    <lineage>
        <taxon>Bacteria</taxon>
        <taxon>Thermotogati</taxon>
        <taxon>Deinococcota</taxon>
        <taxon>Deinococci</taxon>
        <taxon>Thermales</taxon>
        <taxon>Thermaceae</taxon>
        <taxon>Oceanithermus</taxon>
    </lineage>
</organism>
<dbReference type="KEGG" id="opr:Ocepr_0046"/>
<accession>E4U5K8</accession>
<gene>
    <name evidence="1" type="ordered locus">Ocepr_0046</name>
</gene>
<name>E4U5K8_OCEP5</name>
<sequence length="55" mass="6372">MNGISKDGSVAEMIQRQLNHALDNVKQGWENLQRLSPAQKQELYDRFVKPNLHQP</sequence>
<dbReference type="HOGENOM" id="CLU_3027830_0_0_0"/>
<dbReference type="RefSeq" id="WP_013456681.1">
    <property type="nucleotide sequence ID" value="NC_014761.1"/>
</dbReference>
<reference evidence="2" key="1">
    <citation type="submission" date="2010-11" db="EMBL/GenBank/DDBJ databases">
        <title>The complete sequence of chromosome of Oceanithermus profundus DSM 14977.</title>
        <authorList>
            <consortium name="US DOE Joint Genome Institute (JGI-PGF)"/>
            <person name="Lucas S."/>
            <person name="Copeland A."/>
            <person name="Lapidus A."/>
            <person name="Bruce D."/>
            <person name="Goodwin L."/>
            <person name="Pitluck S."/>
            <person name="Kyrpides N."/>
            <person name="Mavromatis K."/>
            <person name="Pagani I."/>
            <person name="Ivanova N."/>
            <person name="Zhang X."/>
            <person name="Brettin T."/>
            <person name="Detter J.C."/>
            <person name="Tapia R."/>
            <person name="Han C."/>
            <person name="Land M."/>
            <person name="Hauser L."/>
            <person name="Markowitz V."/>
            <person name="Cheng J.-F."/>
            <person name="Hugenholtz P."/>
            <person name="Woyke T."/>
            <person name="Wu D."/>
            <person name="Tindall B."/>
            <person name="Faehnrich R."/>
            <person name="Brambilla E."/>
            <person name="Klenk H.-P."/>
            <person name="Eisen J.A."/>
        </authorList>
    </citation>
    <scope>NUCLEOTIDE SEQUENCE [LARGE SCALE GENOMIC DNA]</scope>
    <source>
        <strain evidence="2">DSM 14977 / NBRC 100410 / VKM B-2274 / 506</strain>
    </source>
</reference>
<dbReference type="Proteomes" id="UP000008722">
    <property type="component" value="Chromosome"/>
</dbReference>